<comment type="caution">
    <text evidence="1">The sequence shown here is derived from an EMBL/GenBank/DDBJ whole genome shotgun (WGS) entry which is preliminary data.</text>
</comment>
<feature type="non-terminal residue" evidence="1">
    <location>
        <position position="1"/>
    </location>
</feature>
<protein>
    <submittedName>
        <fullName evidence="1">Uncharacterized protein</fullName>
    </submittedName>
</protein>
<reference evidence="1" key="1">
    <citation type="journal article" date="2014" name="Front. Microbiol.">
        <title>High frequency of phylogenetically diverse reductive dehalogenase-homologous genes in deep subseafloor sedimentary metagenomes.</title>
        <authorList>
            <person name="Kawai M."/>
            <person name="Futagami T."/>
            <person name="Toyoda A."/>
            <person name="Takaki Y."/>
            <person name="Nishi S."/>
            <person name="Hori S."/>
            <person name="Arai W."/>
            <person name="Tsubouchi T."/>
            <person name="Morono Y."/>
            <person name="Uchiyama I."/>
            <person name="Ito T."/>
            <person name="Fujiyama A."/>
            <person name="Inagaki F."/>
            <person name="Takami H."/>
        </authorList>
    </citation>
    <scope>NUCLEOTIDE SEQUENCE</scope>
    <source>
        <strain evidence="1">Expedition CK06-06</strain>
    </source>
</reference>
<dbReference type="AlphaFoldDB" id="X1Q805"/>
<feature type="non-terminal residue" evidence="1">
    <location>
        <position position="32"/>
    </location>
</feature>
<sequence length="32" mass="3194">PKAHESTHVAGGSDNIDSALALAAMADLTTDN</sequence>
<proteinExistence type="predicted"/>
<dbReference type="EMBL" id="BARV01046261">
    <property type="protein sequence ID" value="GAI64363.1"/>
    <property type="molecule type" value="Genomic_DNA"/>
</dbReference>
<organism evidence="1">
    <name type="scientific">marine sediment metagenome</name>
    <dbReference type="NCBI Taxonomy" id="412755"/>
    <lineage>
        <taxon>unclassified sequences</taxon>
        <taxon>metagenomes</taxon>
        <taxon>ecological metagenomes</taxon>
    </lineage>
</organism>
<name>X1Q805_9ZZZZ</name>
<accession>X1Q805</accession>
<evidence type="ECO:0000313" key="1">
    <source>
        <dbReference type="EMBL" id="GAI64363.1"/>
    </source>
</evidence>
<gene>
    <name evidence="1" type="ORF">S06H3_67130</name>
</gene>